<accession>A0A9X7P6U1</accession>
<feature type="transmembrane region" description="Helical" evidence="1">
    <location>
        <begin position="31"/>
        <end position="50"/>
    </location>
</feature>
<evidence type="ECO:0000256" key="1">
    <source>
        <dbReference type="SAM" id="Phobius"/>
    </source>
</evidence>
<sequence>MLTSEDHLALEPWLVAHYLEDGRAEPLRAQFSLTVVFWYTVLALAWSLAWGSPSSE</sequence>
<name>A0A9X7P6U1_9FIRM</name>
<evidence type="ECO:0000313" key="2">
    <source>
        <dbReference type="EMBL" id="PRR74546.1"/>
    </source>
</evidence>
<dbReference type="RefSeq" id="WP_170067049.1">
    <property type="nucleotide sequence ID" value="NZ_PVXL01000029.1"/>
</dbReference>
<gene>
    <name evidence="2" type="ORF">MOST_09810</name>
</gene>
<reference evidence="2 3" key="1">
    <citation type="submission" date="2018-03" db="EMBL/GenBank/DDBJ databases">
        <title>Genome sequence of Moorella stamsii DSM 26217.</title>
        <authorList>
            <person name="Poehlein A."/>
            <person name="Daniel R."/>
        </authorList>
    </citation>
    <scope>NUCLEOTIDE SEQUENCE [LARGE SCALE GENOMIC DNA]</scope>
    <source>
        <strain evidence="3">DSM 26217</strain>
    </source>
</reference>
<keyword evidence="1" id="KW-0812">Transmembrane</keyword>
<keyword evidence="1" id="KW-0472">Membrane</keyword>
<dbReference type="AlphaFoldDB" id="A0A9X7P6U1"/>
<evidence type="ECO:0000313" key="3">
    <source>
        <dbReference type="Proteomes" id="UP000239430"/>
    </source>
</evidence>
<comment type="caution">
    <text evidence="2">The sequence shown here is derived from an EMBL/GenBank/DDBJ whole genome shotgun (WGS) entry which is preliminary data.</text>
</comment>
<dbReference type="EMBL" id="PVXL01000029">
    <property type="protein sequence ID" value="PRR74546.1"/>
    <property type="molecule type" value="Genomic_DNA"/>
</dbReference>
<organism evidence="2 3">
    <name type="scientific">Neomoorella stamsii</name>
    <dbReference type="NCBI Taxonomy" id="1266720"/>
    <lineage>
        <taxon>Bacteria</taxon>
        <taxon>Bacillati</taxon>
        <taxon>Bacillota</taxon>
        <taxon>Clostridia</taxon>
        <taxon>Neomoorellales</taxon>
        <taxon>Neomoorellaceae</taxon>
        <taxon>Neomoorella</taxon>
    </lineage>
</organism>
<keyword evidence="3" id="KW-1185">Reference proteome</keyword>
<proteinExistence type="predicted"/>
<keyword evidence="1" id="KW-1133">Transmembrane helix</keyword>
<dbReference type="Proteomes" id="UP000239430">
    <property type="component" value="Unassembled WGS sequence"/>
</dbReference>
<protein>
    <submittedName>
        <fullName evidence="2">Uncharacterized protein</fullName>
    </submittedName>
</protein>